<evidence type="ECO:0000256" key="2">
    <source>
        <dbReference type="ARBA" id="ARBA00023043"/>
    </source>
</evidence>
<keyword evidence="1" id="KW-0677">Repeat</keyword>
<proteinExistence type="predicted"/>
<dbReference type="SMART" id="SM00248">
    <property type="entry name" value="ANK"/>
    <property type="match status" value="11"/>
</dbReference>
<feature type="repeat" description="ANK" evidence="3">
    <location>
        <begin position="656"/>
        <end position="688"/>
    </location>
</feature>
<organism evidence="4 5">
    <name type="scientific">Aedes albopictus</name>
    <name type="common">Asian tiger mosquito</name>
    <name type="synonym">Stegomyia albopicta</name>
    <dbReference type="NCBI Taxonomy" id="7160"/>
    <lineage>
        <taxon>Eukaryota</taxon>
        <taxon>Metazoa</taxon>
        <taxon>Ecdysozoa</taxon>
        <taxon>Arthropoda</taxon>
        <taxon>Hexapoda</taxon>
        <taxon>Insecta</taxon>
        <taxon>Pterygota</taxon>
        <taxon>Neoptera</taxon>
        <taxon>Endopterygota</taxon>
        <taxon>Diptera</taxon>
        <taxon>Nematocera</taxon>
        <taxon>Culicoidea</taxon>
        <taxon>Culicidae</taxon>
        <taxon>Culicinae</taxon>
        <taxon>Aedini</taxon>
        <taxon>Aedes</taxon>
        <taxon>Stegomyia</taxon>
    </lineage>
</organism>
<accession>A0ABM1XU73</accession>
<dbReference type="Gene3D" id="1.25.40.20">
    <property type="entry name" value="Ankyrin repeat-containing domain"/>
    <property type="match status" value="4"/>
</dbReference>
<dbReference type="Proteomes" id="UP000069940">
    <property type="component" value="Unassembled WGS sequence"/>
</dbReference>
<evidence type="ECO:0000313" key="5">
    <source>
        <dbReference type="Proteomes" id="UP000069940"/>
    </source>
</evidence>
<protein>
    <recommendedName>
        <fullName evidence="6">AAA+ ATPase domain-containing protein</fullName>
    </recommendedName>
</protein>
<dbReference type="RefSeq" id="XP_019535217.2">
    <property type="nucleotide sequence ID" value="XM_019679672.3"/>
</dbReference>
<dbReference type="PANTHER" id="PTHR24198:SF165">
    <property type="entry name" value="ANKYRIN REPEAT-CONTAINING PROTEIN-RELATED"/>
    <property type="match status" value="1"/>
</dbReference>
<keyword evidence="2 3" id="KW-0040">ANK repeat</keyword>
<dbReference type="PROSITE" id="PS50088">
    <property type="entry name" value="ANK_REPEAT"/>
    <property type="match status" value="3"/>
</dbReference>
<reference evidence="4" key="2">
    <citation type="submission" date="2025-05" db="UniProtKB">
        <authorList>
            <consortium name="EnsemblMetazoa"/>
        </authorList>
    </citation>
    <scope>IDENTIFICATION</scope>
    <source>
        <strain evidence="4">Foshan</strain>
    </source>
</reference>
<dbReference type="InterPro" id="IPR002110">
    <property type="entry name" value="Ankyrin_rpt"/>
</dbReference>
<dbReference type="Pfam" id="PF12796">
    <property type="entry name" value="Ank_2"/>
    <property type="match status" value="3"/>
</dbReference>
<dbReference type="GeneID" id="109406569"/>
<dbReference type="PROSITE" id="PS50297">
    <property type="entry name" value="ANK_REP_REGION"/>
    <property type="match status" value="2"/>
</dbReference>
<evidence type="ECO:0000256" key="3">
    <source>
        <dbReference type="PROSITE-ProRule" id="PRU00023"/>
    </source>
</evidence>
<sequence length="1213" mass="139356">MYFKCCEMDEMFDRFVLLLAKRFVNLSKYFYIHSGTAISKDFKNYVLVLHQNETLESQLTIVEYRISIEDYRKVTSRDDAFETLKQWVPVGSQQPLRSKHVLILANYRPESVTEDSVEVLDQEQLQQEDLTGYPRVVLNMLRAARLDPKFSDRNIYEVALTQDSSEKFLKELLLSTYSKRPIANNVYYRLDPITKNAISLLELLESPRDTDLGLFLIRQASRSYPLITHVQPVRQLSDVTDTTRFIVSDTVSFEELCARCPTVRCHEVIFREDYGLVYWQRSNGPTNALRPFLGNAPDEYERCIPPSHWLSVIYSEGSSGKSEFLKFLEREFRRVKPFGWVRMVDGRKLGEISQLSVEDGLRKLCEVNTEQEFEALKNSTKHKEELLLLIDDVDQMGDLLVPFLKGLEELEGTVKVWVAASSKIRILIESSFPIVCHEFPVLVESDQAAFLRMKLPNATDDQVEILLDLTRKQNLHEPDGHPISHPYTGNAFNLQLVIDVGSEGDQSKYEPELLGAFVDKHCPADRLEELQKRCYETVVNDHFDTEINHLCLHSTVVEYMASRYLANNPQLVSLDLLRSHKPLSNLLDRVLTKDCQLARSVLNKDLDGVRANLDKYEASVEVLQRTPLHLCHDALPIAEVLVTAAGSNLEHRCLLSSFTPLQMADERQDWQLVELLLKHGASASFQNLRLQMMPQKDLIKVLDDCIGNDLLSLIQWILSNRSDLCITQSIIYSISVHDEFDQELAFRILQLAYDQDLPSREIPFRYMWGNTALHQAAYSNNLEMCRFLVEKLRFDVDAEDYSGETALQEATEVAVVEYLRSKSAKKIDKTIPEAESEETSEDTQESVFYRACYSDNLELVRYAVEREGHDPLMQEHGTYGLIRAAAWGSLPIVQYLYDAGFCNHLDLVDDTDYTALATAVRFEHFEVVKFLVEKGTDTSKIRDTPSNRELLNFMINSFGFKPDVDFEALTQLSLDELRETQFDCFAKDKYGKIFLHYYVAYHENTDVLRFILTKYDNIDLECEDTGRTALHEALVSHHPELADVLLQAGADYRKRCSKTGQSVLHFAAIAHDRRHLDEFLAKPDMTIDDRDNEGETIIFSLGAGSAELIRYLVDRYDLNVNAQNNHGHTKVHQAIIQQNFFYLQDLERLLRDAGANQNVTDNRGRLALHYAVEKGDITAVRVMERYGYQGVHVQDQDGKSPWILAEEHNQNEI</sequence>
<keyword evidence="5" id="KW-1185">Reference proteome</keyword>
<dbReference type="SUPFAM" id="SSF48403">
    <property type="entry name" value="Ankyrin repeat"/>
    <property type="match status" value="2"/>
</dbReference>
<feature type="repeat" description="ANK" evidence="3">
    <location>
        <begin position="1025"/>
        <end position="1057"/>
    </location>
</feature>
<feature type="repeat" description="ANK" evidence="3">
    <location>
        <begin position="911"/>
        <end position="943"/>
    </location>
</feature>
<dbReference type="InterPro" id="IPR036770">
    <property type="entry name" value="Ankyrin_rpt-contain_sf"/>
</dbReference>
<evidence type="ECO:0008006" key="6">
    <source>
        <dbReference type="Google" id="ProtNLM"/>
    </source>
</evidence>
<evidence type="ECO:0000313" key="4">
    <source>
        <dbReference type="EnsemblMetazoa" id="AALFPA23_002895.P2970"/>
    </source>
</evidence>
<reference evidence="5" key="1">
    <citation type="journal article" date="2015" name="Proc. Natl. Acad. Sci. U.S.A.">
        <title>Genome sequence of the Asian Tiger mosquito, Aedes albopictus, reveals insights into its biology, genetics, and evolution.</title>
        <authorList>
            <person name="Chen X.G."/>
            <person name="Jiang X."/>
            <person name="Gu J."/>
            <person name="Xu M."/>
            <person name="Wu Y."/>
            <person name="Deng Y."/>
            <person name="Zhang C."/>
            <person name="Bonizzoni M."/>
            <person name="Dermauw W."/>
            <person name="Vontas J."/>
            <person name="Armbruster P."/>
            <person name="Huang X."/>
            <person name="Yang Y."/>
            <person name="Zhang H."/>
            <person name="He W."/>
            <person name="Peng H."/>
            <person name="Liu Y."/>
            <person name="Wu K."/>
            <person name="Chen J."/>
            <person name="Lirakis M."/>
            <person name="Topalis P."/>
            <person name="Van Leeuwen T."/>
            <person name="Hall A.B."/>
            <person name="Jiang X."/>
            <person name="Thorpe C."/>
            <person name="Mueller R.L."/>
            <person name="Sun C."/>
            <person name="Waterhouse R.M."/>
            <person name="Yan G."/>
            <person name="Tu Z.J."/>
            <person name="Fang X."/>
            <person name="James A.A."/>
        </authorList>
    </citation>
    <scope>NUCLEOTIDE SEQUENCE [LARGE SCALE GENOMIC DNA]</scope>
    <source>
        <strain evidence="5">Foshan</strain>
    </source>
</reference>
<dbReference type="EnsemblMetazoa" id="AALFPA23_002895.R2970">
    <property type="protein sequence ID" value="AALFPA23_002895.P2970"/>
    <property type="gene ID" value="AALFPA23_002895"/>
</dbReference>
<evidence type="ECO:0000256" key="1">
    <source>
        <dbReference type="ARBA" id="ARBA00022737"/>
    </source>
</evidence>
<name>A0ABM1XU73_AEDAL</name>
<dbReference type="PANTHER" id="PTHR24198">
    <property type="entry name" value="ANKYRIN REPEAT AND PROTEIN KINASE DOMAIN-CONTAINING PROTEIN"/>
    <property type="match status" value="1"/>
</dbReference>